<sequence length="351" mass="39767">MILSQPFTHLHHHPSQISIHRFTLANLFKSILESPSDVHGLLLGPRSFDLSISGSTWPITNFIIFPSVTDAVEELSANIKIDESKYTIIGYFKYRYNTSLNSITLNEMNILYYILNNIVQRVDVGMIFALFTERMISNQSMLLLNSENIDTDHMSTNTTIEHCYVFRTVNYCKTFEELQSNLLPIVLSNPIHVKIENLISTSSSTQNLKYKSLTSSSSNSGNNNSTNNTTSTFISTSTTTTPTVITSTTTREETHTMLGDTVVHHDEENKPTTTPPETSSFTLVMNQVKDDETKKSVILASQTSVQQLEKYFSQSLDELKQLTEQVQQSRFKLLQLKEKKEIKSDELNTIL</sequence>
<evidence type="ECO:0000256" key="1">
    <source>
        <dbReference type="SAM" id="Coils"/>
    </source>
</evidence>
<dbReference type="AlphaFoldDB" id="A0AA88H3L4"/>
<keyword evidence="4" id="KW-1185">Reference proteome</keyword>
<evidence type="ECO:0000256" key="2">
    <source>
        <dbReference type="SAM" id="MobiDB-lite"/>
    </source>
</evidence>
<feature type="compositionally biased region" description="Low complexity" evidence="2">
    <location>
        <begin position="212"/>
        <end position="249"/>
    </location>
</feature>
<proteinExistence type="predicted"/>
<evidence type="ECO:0000313" key="4">
    <source>
        <dbReference type="Proteomes" id="UP000816034"/>
    </source>
</evidence>
<feature type="coiled-coil region" evidence="1">
    <location>
        <begin position="305"/>
        <end position="339"/>
    </location>
</feature>
<dbReference type="GeneID" id="68096224"/>
<accession>A0AA88H3L4</accession>
<evidence type="ECO:0000313" key="3">
    <source>
        <dbReference type="EMBL" id="KAG2394005.1"/>
    </source>
</evidence>
<feature type="region of interest" description="Disordered" evidence="2">
    <location>
        <begin position="212"/>
        <end position="251"/>
    </location>
</feature>
<keyword evidence="1" id="KW-0175">Coiled coil</keyword>
<gene>
    <name evidence="3" type="ORF">C9374_003769</name>
</gene>
<dbReference type="Proteomes" id="UP000816034">
    <property type="component" value="Unassembled WGS sequence"/>
</dbReference>
<comment type="caution">
    <text evidence="3">The sequence shown here is derived from an EMBL/GenBank/DDBJ whole genome shotgun (WGS) entry which is preliminary data.</text>
</comment>
<reference evidence="3 4" key="1">
    <citation type="journal article" date="2018" name="BMC Genomics">
        <title>The genome of Naegleria lovaniensis, the basis for a comparative approach to unravel pathogenicity factors of the human pathogenic amoeba N. fowleri.</title>
        <authorList>
            <person name="Liechti N."/>
            <person name="Schurch N."/>
            <person name="Bruggmann R."/>
            <person name="Wittwer M."/>
        </authorList>
    </citation>
    <scope>NUCLEOTIDE SEQUENCE [LARGE SCALE GENOMIC DNA]</scope>
    <source>
        <strain evidence="3 4">ATCC 30569</strain>
    </source>
</reference>
<dbReference type="RefSeq" id="XP_044555899.1">
    <property type="nucleotide sequence ID" value="XM_044693333.1"/>
</dbReference>
<protein>
    <submittedName>
        <fullName evidence="3">Uncharacterized protein</fullName>
    </submittedName>
</protein>
<dbReference type="EMBL" id="PYSW02000001">
    <property type="protein sequence ID" value="KAG2394005.1"/>
    <property type="molecule type" value="Genomic_DNA"/>
</dbReference>
<organism evidence="3 4">
    <name type="scientific">Naegleria lovaniensis</name>
    <name type="common">Amoeba</name>
    <dbReference type="NCBI Taxonomy" id="51637"/>
    <lineage>
        <taxon>Eukaryota</taxon>
        <taxon>Discoba</taxon>
        <taxon>Heterolobosea</taxon>
        <taxon>Tetramitia</taxon>
        <taxon>Eutetramitia</taxon>
        <taxon>Vahlkampfiidae</taxon>
        <taxon>Naegleria</taxon>
    </lineage>
</organism>
<name>A0AA88H3L4_NAELO</name>